<dbReference type="InterPro" id="IPR012337">
    <property type="entry name" value="RNaseH-like_sf"/>
</dbReference>
<dbReference type="GO" id="GO:0003677">
    <property type="term" value="F:DNA binding"/>
    <property type="evidence" value="ECO:0007669"/>
    <property type="project" value="InterPro"/>
</dbReference>
<dbReference type="eggNOG" id="COG3385">
    <property type="taxonomic scope" value="Bacteria"/>
</dbReference>
<feature type="domain" description="Transposase IS4-like" evidence="1">
    <location>
        <begin position="30"/>
        <end position="171"/>
    </location>
</feature>
<dbReference type="STRING" id="118168.MC7420_482"/>
<dbReference type="AlphaFoldDB" id="B4VLK2"/>
<keyword evidence="3" id="KW-1185">Reference proteome</keyword>
<reference evidence="2 3" key="1">
    <citation type="submission" date="2008-07" db="EMBL/GenBank/DDBJ databases">
        <authorList>
            <person name="Tandeau de Marsac N."/>
            <person name="Ferriera S."/>
            <person name="Johnson J."/>
            <person name="Kravitz S."/>
            <person name="Beeson K."/>
            <person name="Sutton G."/>
            <person name="Rogers Y.-H."/>
            <person name="Friedman R."/>
            <person name="Frazier M."/>
            <person name="Venter J.C."/>
        </authorList>
    </citation>
    <scope>NUCLEOTIDE SEQUENCE [LARGE SCALE GENOMIC DNA]</scope>
    <source>
        <strain evidence="2 3">PCC 7420</strain>
    </source>
</reference>
<evidence type="ECO:0000313" key="3">
    <source>
        <dbReference type="Proteomes" id="UP000003835"/>
    </source>
</evidence>
<dbReference type="SUPFAM" id="SSF53098">
    <property type="entry name" value="Ribonuclease H-like"/>
    <property type="match status" value="1"/>
</dbReference>
<organism evidence="2 3">
    <name type="scientific">Coleofasciculus chthonoplastes PCC 7420</name>
    <dbReference type="NCBI Taxonomy" id="118168"/>
    <lineage>
        <taxon>Bacteria</taxon>
        <taxon>Bacillati</taxon>
        <taxon>Cyanobacteriota</taxon>
        <taxon>Cyanophyceae</taxon>
        <taxon>Coleofasciculales</taxon>
        <taxon>Coleofasciculaceae</taxon>
        <taxon>Coleofasciculus</taxon>
    </lineage>
</organism>
<name>B4VLK2_9CYAN</name>
<proteinExistence type="predicted"/>
<dbReference type="EMBL" id="DS989844">
    <property type="protein sequence ID" value="EDX77345.1"/>
    <property type="molecule type" value="Genomic_DNA"/>
</dbReference>
<dbReference type="HOGENOM" id="CLU_058184_2_1_3"/>
<evidence type="ECO:0000259" key="1">
    <source>
        <dbReference type="Pfam" id="PF01609"/>
    </source>
</evidence>
<protein>
    <submittedName>
        <fullName evidence="2">Transposase, IS4 family protein</fullName>
    </submittedName>
</protein>
<dbReference type="InterPro" id="IPR002559">
    <property type="entry name" value="Transposase_11"/>
</dbReference>
<gene>
    <name evidence="2" type="ORF">MC7420_482</name>
</gene>
<dbReference type="GO" id="GO:0006313">
    <property type="term" value="P:DNA transposition"/>
    <property type="evidence" value="ECO:0007669"/>
    <property type="project" value="InterPro"/>
</dbReference>
<dbReference type="Proteomes" id="UP000003835">
    <property type="component" value="Unassembled WGS sequence"/>
</dbReference>
<accession>B4VLK2</accession>
<evidence type="ECO:0000313" key="2">
    <source>
        <dbReference type="EMBL" id="EDX77345.1"/>
    </source>
</evidence>
<dbReference type="GO" id="GO:0004803">
    <property type="term" value="F:transposase activity"/>
    <property type="evidence" value="ECO:0007669"/>
    <property type="project" value="InterPro"/>
</dbReference>
<dbReference type="Pfam" id="PF01609">
    <property type="entry name" value="DDE_Tnp_1"/>
    <property type="match status" value="1"/>
</dbReference>
<sequence>MVAVIWKKRSFPVYWQFLDKAGSSNISEQIAVIRPVLKLLSRYQVVLIGDREFRRVELAYWLKKKKVFFALRIKQDTYIRQSEGNYQQLSELGLTPGMKLFHSGVNYTKKKGFGRFNLAAYWKRKYRGSYEKQGWFILTNLSSIDEVIQVYQSRSGIESLFKDCKTGGYNLEGTKGQHRTFKSFSLVNCHGLYYRFFKR</sequence>